<evidence type="ECO:0000256" key="2">
    <source>
        <dbReference type="SAM" id="Phobius"/>
    </source>
</evidence>
<dbReference type="AlphaFoldDB" id="A0A6C0K3N1"/>
<dbReference type="EMBL" id="MN740783">
    <property type="protein sequence ID" value="QHU11410.1"/>
    <property type="molecule type" value="Genomic_DNA"/>
</dbReference>
<name>A0A6C0K3N1_9ZZZZ</name>
<accession>A0A6C0K3N1</accession>
<keyword evidence="2" id="KW-0472">Membrane</keyword>
<evidence type="ECO:0000313" key="3">
    <source>
        <dbReference type="EMBL" id="QHU11410.1"/>
    </source>
</evidence>
<protein>
    <submittedName>
        <fullName evidence="3">Uncharacterized protein</fullName>
    </submittedName>
</protein>
<organism evidence="3">
    <name type="scientific">viral metagenome</name>
    <dbReference type="NCBI Taxonomy" id="1070528"/>
    <lineage>
        <taxon>unclassified sequences</taxon>
        <taxon>metagenomes</taxon>
        <taxon>organismal metagenomes</taxon>
    </lineage>
</organism>
<proteinExistence type="predicted"/>
<reference evidence="3" key="1">
    <citation type="journal article" date="2020" name="Nature">
        <title>Giant virus diversity and host interactions through global metagenomics.</title>
        <authorList>
            <person name="Schulz F."/>
            <person name="Roux S."/>
            <person name="Paez-Espino D."/>
            <person name="Jungbluth S."/>
            <person name="Walsh D.A."/>
            <person name="Denef V.J."/>
            <person name="McMahon K.D."/>
            <person name="Konstantinidis K.T."/>
            <person name="Eloe-Fadrosh E.A."/>
            <person name="Kyrpides N.C."/>
            <person name="Woyke T."/>
        </authorList>
    </citation>
    <scope>NUCLEOTIDE SEQUENCE</scope>
    <source>
        <strain evidence="3">GVMAG-S-1101165-84</strain>
    </source>
</reference>
<evidence type="ECO:0000256" key="1">
    <source>
        <dbReference type="SAM" id="Coils"/>
    </source>
</evidence>
<sequence length="252" mass="27254">MSGLTPETVRGIIGTAVQINPANAPAALSALQNYDLAYQANQDSIVQNDLQNQVAAAQQQNTTNQGTISDLQSQIAAGQAALSARIAADAAALTAAVNAQRATDVAAAEKCTQDDITHIETLVASYNLAARENARLVSAGNANFSPSLSQDLSGEIQQLEQKRAELKASIEQHSRDFVDLRDAMPERIPDTNVHILDDYTMWVLVLSYSLFIFSVIFYYCHIHSYALNSILISTISAGILTIFIFILMILLL</sequence>
<keyword evidence="1" id="KW-0175">Coiled coil</keyword>
<feature type="transmembrane region" description="Helical" evidence="2">
    <location>
        <begin position="231"/>
        <end position="251"/>
    </location>
</feature>
<feature type="coiled-coil region" evidence="1">
    <location>
        <begin position="149"/>
        <end position="176"/>
    </location>
</feature>
<feature type="transmembrane region" description="Helical" evidence="2">
    <location>
        <begin position="199"/>
        <end position="219"/>
    </location>
</feature>
<keyword evidence="2" id="KW-0812">Transmembrane</keyword>
<keyword evidence="2" id="KW-1133">Transmembrane helix</keyword>